<dbReference type="FunFam" id="2.30.33.40:FF:000002">
    <property type="entry name" value="10 kDa chaperonin, mitochondrial"/>
    <property type="match status" value="1"/>
</dbReference>
<evidence type="ECO:0000256" key="4">
    <source>
        <dbReference type="RuleBase" id="RU003479"/>
    </source>
</evidence>
<sequence length="104" mass="11154">MSTLLKSANSLKPLLNRVLVQRAKAATKTASGIYIPEKNVEKLHQATVIATGPGVPNQNGSLEPTIVKAGDNVLIPSFGGSPVKINDEEYLLFSDREILAKIEN</sequence>
<accession>C4QXM0</accession>
<proteinExistence type="inferred from homology"/>
<dbReference type="SUPFAM" id="SSF50129">
    <property type="entry name" value="GroES-like"/>
    <property type="match status" value="1"/>
</dbReference>
<evidence type="ECO:0000256" key="2">
    <source>
        <dbReference type="ARBA" id="ARBA00023186"/>
    </source>
</evidence>
<gene>
    <name evidence="5" type="ordered locus">PAS_chr1-4_0163</name>
</gene>
<dbReference type="InterPro" id="IPR011032">
    <property type="entry name" value="GroES-like_sf"/>
</dbReference>
<evidence type="ECO:0000256" key="3">
    <source>
        <dbReference type="ARBA" id="ARBA00056825"/>
    </source>
</evidence>
<dbReference type="OMA" id="KVFYRQW"/>
<dbReference type="InterPro" id="IPR020818">
    <property type="entry name" value="Chaperonin_GroES"/>
</dbReference>
<dbReference type="PRINTS" id="PR00297">
    <property type="entry name" value="CHAPERONIN10"/>
</dbReference>
<dbReference type="Proteomes" id="UP000000314">
    <property type="component" value="Chromosome 1"/>
</dbReference>
<dbReference type="STRING" id="644223.C4QXM0"/>
<evidence type="ECO:0000313" key="6">
    <source>
        <dbReference type="Proteomes" id="UP000000314"/>
    </source>
</evidence>
<evidence type="ECO:0000256" key="1">
    <source>
        <dbReference type="ARBA" id="ARBA00006975"/>
    </source>
</evidence>
<dbReference type="HOGENOM" id="CLU_132825_0_0_1"/>
<comment type="similarity">
    <text evidence="1 4">Belongs to the GroES chaperonin family.</text>
</comment>
<dbReference type="GeneID" id="8197147"/>
<dbReference type="OrthoDB" id="184876at2759"/>
<dbReference type="Pfam" id="PF00166">
    <property type="entry name" value="Cpn10"/>
    <property type="match status" value="1"/>
</dbReference>
<name>C4QXM0_KOMPG</name>
<dbReference type="InterPro" id="IPR018369">
    <property type="entry name" value="Chaprnonin_Cpn10_CS"/>
</dbReference>
<dbReference type="EMBL" id="FN392319">
    <property type="protein sequence ID" value="CAY67993.1"/>
    <property type="molecule type" value="Genomic_DNA"/>
</dbReference>
<keyword evidence="2 4" id="KW-0143">Chaperone</keyword>
<organism evidence="5 6">
    <name type="scientific">Komagataella phaffii (strain GS115 / ATCC 20864)</name>
    <name type="common">Yeast</name>
    <name type="synonym">Pichia pastoris</name>
    <dbReference type="NCBI Taxonomy" id="644223"/>
    <lineage>
        <taxon>Eukaryota</taxon>
        <taxon>Fungi</taxon>
        <taxon>Dikarya</taxon>
        <taxon>Ascomycota</taxon>
        <taxon>Saccharomycotina</taxon>
        <taxon>Pichiomycetes</taxon>
        <taxon>Pichiales</taxon>
        <taxon>Pichiaceae</taxon>
        <taxon>Komagataella</taxon>
    </lineage>
</organism>
<dbReference type="eggNOG" id="KOG1641">
    <property type="taxonomic scope" value="Eukaryota"/>
</dbReference>
<dbReference type="PROSITE" id="PS00681">
    <property type="entry name" value="CHAPERONINS_CPN10"/>
    <property type="match status" value="1"/>
</dbReference>
<dbReference type="GO" id="GO:0045041">
    <property type="term" value="P:protein import into mitochondrial intermembrane space"/>
    <property type="evidence" value="ECO:0007669"/>
    <property type="project" value="EnsemblFungi"/>
</dbReference>
<dbReference type="KEGG" id="ppa:PAS_chr1-4_0163"/>
<dbReference type="CDD" id="cd00320">
    <property type="entry name" value="cpn10"/>
    <property type="match status" value="1"/>
</dbReference>
<protein>
    <recommendedName>
        <fullName evidence="7">10 kDa heat shock protein, mitochondrial</fullName>
    </recommendedName>
</protein>
<reference evidence="5 6" key="1">
    <citation type="journal article" date="2009" name="Nat. Biotechnol.">
        <title>Genome sequence of the recombinant protein production host Pichia pastoris.</title>
        <authorList>
            <person name="De Schutter K."/>
            <person name="Lin Y.C."/>
            <person name="Tiels P."/>
            <person name="Van Hecke A."/>
            <person name="Glinka S."/>
            <person name="Weber-Lehmann J."/>
            <person name="Rouze P."/>
            <person name="Van de Peer Y."/>
            <person name="Callewaert N."/>
        </authorList>
    </citation>
    <scope>NUCLEOTIDE SEQUENCE [LARGE SCALE GENOMIC DNA]</scope>
    <source>
        <strain evidence="6">GS115 / ATCC 20864</strain>
    </source>
</reference>
<dbReference type="GO" id="GO:0005759">
    <property type="term" value="C:mitochondrial matrix"/>
    <property type="evidence" value="ECO:0007669"/>
    <property type="project" value="EnsemblFungi"/>
</dbReference>
<dbReference type="InterPro" id="IPR037124">
    <property type="entry name" value="Chaperonin_GroES_sf"/>
</dbReference>
<evidence type="ECO:0008006" key="7">
    <source>
        <dbReference type="Google" id="ProtNLM"/>
    </source>
</evidence>
<evidence type="ECO:0000313" key="5">
    <source>
        <dbReference type="EMBL" id="CAY67993.1"/>
    </source>
</evidence>
<dbReference type="PANTHER" id="PTHR10772">
    <property type="entry name" value="10 KDA HEAT SHOCK PROTEIN"/>
    <property type="match status" value="1"/>
</dbReference>
<dbReference type="InParanoid" id="C4QXM0"/>
<dbReference type="GO" id="GO:0044183">
    <property type="term" value="F:protein folding chaperone"/>
    <property type="evidence" value="ECO:0007669"/>
    <property type="project" value="InterPro"/>
</dbReference>
<dbReference type="SMR" id="C4QXM0"/>
<dbReference type="GO" id="GO:0051131">
    <property type="term" value="P:chaperone-mediated protein complex assembly"/>
    <property type="evidence" value="ECO:0007669"/>
    <property type="project" value="EnsemblFungi"/>
</dbReference>
<keyword evidence="6" id="KW-1185">Reference proteome</keyword>
<dbReference type="GO" id="GO:0005524">
    <property type="term" value="F:ATP binding"/>
    <property type="evidence" value="ECO:0007669"/>
    <property type="project" value="InterPro"/>
</dbReference>
<dbReference type="GO" id="GO:0051082">
    <property type="term" value="F:unfolded protein binding"/>
    <property type="evidence" value="ECO:0007669"/>
    <property type="project" value="EnsemblFungi"/>
</dbReference>
<dbReference type="GO" id="GO:0046872">
    <property type="term" value="F:metal ion binding"/>
    <property type="evidence" value="ECO:0007669"/>
    <property type="project" value="TreeGrafter"/>
</dbReference>
<dbReference type="RefSeq" id="XP_002490274.1">
    <property type="nucleotide sequence ID" value="XM_002490229.1"/>
</dbReference>
<dbReference type="Gene3D" id="2.30.33.40">
    <property type="entry name" value="GroES chaperonin"/>
    <property type="match status" value="1"/>
</dbReference>
<comment type="function">
    <text evidence="3">Eukaryotic CPN10 homolog which is essential for mitochondrial protein biogenesis, together with CPN60. Binds to CPN60 in the presence of Mg-ATP and suppresses the ATPase activity of the latter.</text>
</comment>
<dbReference type="AlphaFoldDB" id="C4QXM0"/>
<dbReference type="FunCoup" id="C4QXM0">
    <property type="interactions" value="785"/>
</dbReference>
<dbReference type="GO" id="GO:0051087">
    <property type="term" value="F:protein-folding chaperone binding"/>
    <property type="evidence" value="ECO:0007669"/>
    <property type="project" value="EnsemblFungi"/>
</dbReference>
<dbReference type="HAMAP" id="MF_00580">
    <property type="entry name" value="CH10"/>
    <property type="match status" value="1"/>
</dbReference>
<dbReference type="SMART" id="SM00883">
    <property type="entry name" value="Cpn10"/>
    <property type="match status" value="1"/>
</dbReference>
<dbReference type="GO" id="GO:0042026">
    <property type="term" value="P:protein refolding"/>
    <property type="evidence" value="ECO:0007669"/>
    <property type="project" value="EnsemblFungi"/>
</dbReference>
<dbReference type="PANTHER" id="PTHR10772:SF0">
    <property type="entry name" value="10 KDA HEAT SHOCK PROTEIN, MITOCHONDRIAL"/>
    <property type="match status" value="1"/>
</dbReference>